<evidence type="ECO:0000313" key="3">
    <source>
        <dbReference type="Proteomes" id="UP000284842"/>
    </source>
</evidence>
<dbReference type="PANTHER" id="PTHR31912:SF34">
    <property type="entry name" value="NOTOCHORD-RELATED PROTEIN"/>
    <property type="match status" value="1"/>
</dbReference>
<accession>A0A409YYY7</accession>
<organism evidence="2 3">
    <name type="scientific">Panaeolus cyanescens</name>
    <dbReference type="NCBI Taxonomy" id="181874"/>
    <lineage>
        <taxon>Eukaryota</taxon>
        <taxon>Fungi</taxon>
        <taxon>Dikarya</taxon>
        <taxon>Basidiomycota</taxon>
        <taxon>Agaricomycotina</taxon>
        <taxon>Agaricomycetes</taxon>
        <taxon>Agaricomycetidae</taxon>
        <taxon>Agaricales</taxon>
        <taxon>Agaricineae</taxon>
        <taxon>Galeropsidaceae</taxon>
        <taxon>Panaeolus</taxon>
    </lineage>
</organism>
<evidence type="ECO:0000313" key="2">
    <source>
        <dbReference type="EMBL" id="PPR08199.1"/>
    </source>
</evidence>
<keyword evidence="3" id="KW-1185">Reference proteome</keyword>
<dbReference type="AlphaFoldDB" id="A0A409YYY7"/>
<reference evidence="2 3" key="1">
    <citation type="journal article" date="2018" name="Evol. Lett.">
        <title>Horizontal gene cluster transfer increased hallucinogenic mushroom diversity.</title>
        <authorList>
            <person name="Reynolds H.T."/>
            <person name="Vijayakumar V."/>
            <person name="Gluck-Thaler E."/>
            <person name="Korotkin H.B."/>
            <person name="Matheny P.B."/>
            <person name="Slot J.C."/>
        </authorList>
    </citation>
    <scope>NUCLEOTIDE SEQUENCE [LARGE SCALE GENOMIC DNA]</scope>
    <source>
        <strain evidence="2 3">2629</strain>
    </source>
</reference>
<dbReference type="EMBL" id="NHTK01000079">
    <property type="protein sequence ID" value="PPR08199.1"/>
    <property type="molecule type" value="Genomic_DNA"/>
</dbReference>
<feature type="region of interest" description="Disordered" evidence="1">
    <location>
        <begin position="765"/>
        <end position="801"/>
    </location>
</feature>
<dbReference type="PANTHER" id="PTHR31912">
    <property type="entry name" value="IP13529P"/>
    <property type="match status" value="1"/>
</dbReference>
<evidence type="ECO:0000256" key="1">
    <source>
        <dbReference type="SAM" id="MobiDB-lite"/>
    </source>
</evidence>
<dbReference type="OrthoDB" id="2506088at2759"/>
<dbReference type="STRING" id="181874.A0A409YYY7"/>
<gene>
    <name evidence="2" type="ORF">CVT24_001412</name>
</gene>
<sequence length="801" mass="89843">MYDGGNGSHFYIDEPAQMKDGQFVLPLRWLEDEEGRVWADAWEIVLNSNGTSSICDNDNAVIRISAHELDKCMLQLESEGILPVWCAATLASGHAARMPNPDRIRAGEQFEGIKRRIESTHEEPVRFRDPITGDQARFKIFCLSEPGDNPAQSQASGHIGGKGNHPCRKCEIGGSQKDKETDEGFHALFSAGPPRSAEQTLIRINDQIETACLGVAAKVKEKQTEHGIKDAFSQSSIDHLIVRARLLKKENPQRSLQEIQAELMEWVSAHQTEIINPFLTLKGFDAAKDTPVEILHTILLGIVKYGWYGTRKEWNAVQEKTYIIRLQSTNATGLSIHPIRAKYIMQYANSLNGRQLKTLAQVNLFHIYDLADSLHFSLIQAIGELSALLWFPEIKNLEQYLNDVDIAVANVLDIAALIDPTKIVAKIKYHLLLHLRDDIRRFGPLVGVATEVFECFNAVFRFCSIYSNHLAPSRDIAHQLAKQESFKHLASGGWWMTQSGDWIRAGASIHEFMSRDKILPSLIGWDDATASTITSGAVKLLPESRGRDGRIQKRQPLPWTTTMAATADNATAFLGDNESIMWFQGKHVIAKSHDTCSRGSWVFARQSLAGIPSPDGTTAEGQIITGQILEIIQDVTSKKALVTIDEFHVLDSRHITFGMPVLSRRSATKKLIIIEATGILFEYNTQHDCLHSKCTASGHKAIIQERIETELTDTYIQHQHRNDEKYIINTHAFHNAHLVREILPRELTRPLPYSSNRQSFHDTIAQSLRKTQDAKRSATSRKKRKIQDGQDSDDDPHSACS</sequence>
<dbReference type="Proteomes" id="UP000284842">
    <property type="component" value="Unassembled WGS sequence"/>
</dbReference>
<name>A0A409YYY7_9AGAR</name>
<dbReference type="InParanoid" id="A0A409YYY7"/>
<proteinExistence type="predicted"/>
<comment type="caution">
    <text evidence="2">The sequence shown here is derived from an EMBL/GenBank/DDBJ whole genome shotgun (WGS) entry which is preliminary data.</text>
</comment>
<protein>
    <submittedName>
        <fullName evidence="2">Uncharacterized protein</fullName>
    </submittedName>
</protein>